<dbReference type="SUPFAM" id="SSF53613">
    <property type="entry name" value="Ribokinase-like"/>
    <property type="match status" value="1"/>
</dbReference>
<keyword evidence="8 9" id="KW-0119">Carbohydrate metabolism</keyword>
<proteinExistence type="inferred from homology"/>
<dbReference type="OrthoDB" id="9775849at2"/>
<feature type="binding site" evidence="9">
    <location>
        <begin position="38"/>
        <end position="42"/>
    </location>
    <ligand>
        <name>substrate</name>
    </ligand>
</feature>
<dbReference type="AlphaFoldDB" id="C8S233"/>
<organism evidence="11 12">
    <name type="scientific">Rhodobacter ferrooxidans</name>
    <dbReference type="NCBI Taxonomy" id="371731"/>
    <lineage>
        <taxon>Bacteria</taxon>
        <taxon>Pseudomonadati</taxon>
        <taxon>Pseudomonadota</taxon>
        <taxon>Alphaproteobacteria</taxon>
        <taxon>Rhodobacterales</taxon>
        <taxon>Rhodobacter group</taxon>
        <taxon>Rhodobacter</taxon>
    </lineage>
</organism>
<feature type="binding site" evidence="9">
    <location>
        <position position="228"/>
    </location>
    <ligand>
        <name>K(+)</name>
        <dbReference type="ChEBI" id="CHEBI:29103"/>
    </ligand>
</feature>
<feature type="binding site" evidence="9">
    <location>
        <position position="264"/>
    </location>
    <ligand>
        <name>K(+)</name>
        <dbReference type="ChEBI" id="CHEBI:29103"/>
    </ligand>
</feature>
<dbReference type="InterPro" id="IPR029056">
    <property type="entry name" value="Ribokinase-like"/>
</dbReference>
<comment type="cofactor">
    <cofactor evidence="9">
        <name>Mg(2+)</name>
        <dbReference type="ChEBI" id="CHEBI:18420"/>
    </cofactor>
    <text evidence="9">Requires a divalent cation, most likely magnesium in vivo, as an electrophilic catalyst to aid phosphoryl group transfer. It is the chelate of the metal and the nucleotide that is the actual substrate.</text>
</comment>
<dbReference type="eggNOG" id="COG0524">
    <property type="taxonomic scope" value="Bacteria"/>
</dbReference>
<feature type="binding site" evidence="9">
    <location>
        <position position="269"/>
    </location>
    <ligand>
        <name>K(+)</name>
        <dbReference type="ChEBI" id="CHEBI:29103"/>
    </ligand>
</feature>
<comment type="pathway">
    <text evidence="9">Carbohydrate metabolism; D-ribose degradation; D-ribose 5-phosphate from beta-D-ribopyranose: step 2/2.</text>
</comment>
<feature type="binding site" evidence="9">
    <location>
        <position position="136"/>
    </location>
    <ligand>
        <name>substrate</name>
    </ligand>
</feature>
<dbReference type="PRINTS" id="PR00990">
    <property type="entry name" value="RIBOKINASE"/>
</dbReference>
<feature type="active site" description="Proton acceptor" evidence="9">
    <location>
        <position position="234"/>
    </location>
</feature>
<dbReference type="HAMAP" id="MF_01987">
    <property type="entry name" value="Ribokinase"/>
    <property type="match status" value="1"/>
</dbReference>
<name>C8S233_9RHOB</name>
<dbReference type="PANTHER" id="PTHR10584:SF166">
    <property type="entry name" value="RIBOKINASE"/>
    <property type="match status" value="1"/>
</dbReference>
<dbReference type="EMBL" id="ACYY01000013">
    <property type="protein sequence ID" value="EEW24905.1"/>
    <property type="molecule type" value="Genomic_DNA"/>
</dbReference>
<dbReference type="RefSeq" id="WP_008030767.1">
    <property type="nucleotide sequence ID" value="NZ_ACYY01000013.1"/>
</dbReference>
<dbReference type="GO" id="GO:0005524">
    <property type="term" value="F:ATP binding"/>
    <property type="evidence" value="ECO:0007669"/>
    <property type="project" value="UniProtKB-UniRule"/>
</dbReference>
<comment type="caution">
    <text evidence="9">Lacks conserved residue(s) required for the propagation of feature annotation.</text>
</comment>
<comment type="similarity">
    <text evidence="9">Belongs to the carbohydrate kinase PfkB family. Ribokinase subfamily.</text>
</comment>
<dbReference type="GO" id="GO:0046872">
    <property type="term" value="F:metal ion binding"/>
    <property type="evidence" value="ECO:0007669"/>
    <property type="project" value="UniProtKB-KW"/>
</dbReference>
<keyword evidence="6 9" id="KW-0460">Magnesium</keyword>
<evidence type="ECO:0000256" key="1">
    <source>
        <dbReference type="ARBA" id="ARBA00022679"/>
    </source>
</evidence>
<evidence type="ECO:0000313" key="12">
    <source>
        <dbReference type="Proteomes" id="UP000010121"/>
    </source>
</evidence>
<dbReference type="InterPro" id="IPR002139">
    <property type="entry name" value="Ribo/fructo_kinase"/>
</dbReference>
<evidence type="ECO:0000256" key="6">
    <source>
        <dbReference type="ARBA" id="ARBA00022842"/>
    </source>
</evidence>
<dbReference type="PANTHER" id="PTHR10584">
    <property type="entry name" value="SUGAR KINASE"/>
    <property type="match status" value="1"/>
</dbReference>
<evidence type="ECO:0000313" key="11">
    <source>
        <dbReference type="EMBL" id="EEW24905.1"/>
    </source>
</evidence>
<dbReference type="GO" id="GO:0019303">
    <property type="term" value="P:D-ribose catabolic process"/>
    <property type="evidence" value="ECO:0007669"/>
    <property type="project" value="UniProtKB-UniRule"/>
</dbReference>
<accession>C8S233</accession>
<feature type="binding site" evidence="9">
    <location>
        <position position="230"/>
    </location>
    <ligand>
        <name>K(+)</name>
        <dbReference type="ChEBI" id="CHEBI:29103"/>
    </ligand>
</feature>
<dbReference type="InterPro" id="IPR011611">
    <property type="entry name" value="PfkB_dom"/>
</dbReference>
<dbReference type="EC" id="2.7.1.15" evidence="9"/>
<evidence type="ECO:0000256" key="9">
    <source>
        <dbReference type="HAMAP-Rule" id="MF_01987"/>
    </source>
</evidence>
<evidence type="ECO:0000256" key="2">
    <source>
        <dbReference type="ARBA" id="ARBA00022723"/>
    </source>
</evidence>
<comment type="function">
    <text evidence="9">Catalyzes the phosphorylation of ribose at O-5 in a reaction requiring ATP and magnesium. The resulting D-ribose-5-phosphate can then be used either for sythesis of nucleotides, histidine, and tryptophan, or as a component of the pentose phosphate pathway.</text>
</comment>
<dbReference type="CDD" id="cd01174">
    <property type="entry name" value="ribokinase"/>
    <property type="match status" value="1"/>
</dbReference>
<sequence length="286" mass="28412">MTVYNLGSINADHVYAVPHLPAPGETLAATGYSIGLGGKGANQSVAAAKAGARVLHIGAVGPEGLWAREALAGYGVDVSHVARGTEATGHAIINVDPAAENAIVLYSGANQTLGAAAIGAALAGAGPGDTLMLQNETSVQVIAAQMAAAKGMRVIYSAAPFDLGAVKAVLPHVGLLVMNEIEAGMMRDGLGGLPAVDVIVTKGARGAEWISVGAEPLFVPSFKVLPVDTTGAGDCFIGTLAAALDAGLDRAGGMRRAAAAAAIQVTRKGAAQAMPSASEVDAFLQG</sequence>
<keyword evidence="1 9" id="KW-0808">Transferase</keyword>
<feature type="binding site" evidence="9">
    <location>
        <begin position="10"/>
        <end position="12"/>
    </location>
    <ligand>
        <name>substrate</name>
    </ligand>
</feature>
<feature type="binding site" evidence="9">
    <location>
        <position position="179"/>
    </location>
    <ligand>
        <name>ATP</name>
        <dbReference type="ChEBI" id="CHEBI:30616"/>
    </ligand>
</feature>
<evidence type="ECO:0000256" key="4">
    <source>
        <dbReference type="ARBA" id="ARBA00022777"/>
    </source>
</evidence>
<comment type="activity regulation">
    <text evidence="9">Activated by a monovalent cation that binds near, but not in, the active site. The most likely occupant of the site in vivo is potassium. Ion binding induces a conformational change that may alter substrate affinity.</text>
</comment>
<comment type="subcellular location">
    <subcellularLocation>
        <location evidence="9">Cytoplasm</location>
    </subcellularLocation>
</comment>
<reference evidence="11 12" key="1">
    <citation type="submission" date="2009-08" db="EMBL/GenBank/DDBJ databases">
        <title>The draft genome of Rhodobacter sp. SW2.</title>
        <authorList>
            <consortium name="US DOE Joint Genome Institute (JGI-PGF)"/>
            <person name="Lucas S."/>
            <person name="Copeland A."/>
            <person name="Lapidus A."/>
            <person name="Glavina del Rio T."/>
            <person name="Tice H."/>
            <person name="Bruce D."/>
            <person name="Goodwin L."/>
            <person name="Pitluck S."/>
            <person name="Larimer F."/>
            <person name="Land M.L."/>
            <person name="Hauser L."/>
            <person name="Emerson D."/>
        </authorList>
    </citation>
    <scope>NUCLEOTIDE SEQUENCE [LARGE SCALE GENOMIC DNA]</scope>
    <source>
        <strain evidence="11 12">SW2</strain>
    </source>
</reference>
<comment type="subunit">
    <text evidence="9">Homodimer.</text>
</comment>
<keyword evidence="2 9" id="KW-0479">Metal-binding</keyword>
<feature type="binding site" evidence="9">
    <location>
        <begin position="201"/>
        <end position="206"/>
    </location>
    <ligand>
        <name>ATP</name>
        <dbReference type="ChEBI" id="CHEBI:30616"/>
    </ligand>
</feature>
<evidence type="ECO:0000256" key="8">
    <source>
        <dbReference type="ARBA" id="ARBA00023277"/>
    </source>
</evidence>
<dbReference type="Proteomes" id="UP000010121">
    <property type="component" value="Unassembled WGS sequence"/>
</dbReference>
<keyword evidence="12" id="KW-1185">Reference proteome</keyword>
<keyword evidence="5 9" id="KW-0067">ATP-binding</keyword>
<feature type="binding site" evidence="9">
    <location>
        <position position="234"/>
    </location>
    <ligand>
        <name>substrate</name>
    </ligand>
</feature>
<keyword evidence="3 9" id="KW-0547">Nucleotide-binding</keyword>
<comment type="caution">
    <text evidence="11">The sequence shown here is derived from an EMBL/GenBank/DDBJ whole genome shotgun (WGS) entry which is preliminary data.</text>
</comment>
<dbReference type="InterPro" id="IPR011877">
    <property type="entry name" value="Ribokinase"/>
</dbReference>
<evidence type="ECO:0000256" key="3">
    <source>
        <dbReference type="ARBA" id="ARBA00022741"/>
    </source>
</evidence>
<evidence type="ECO:0000259" key="10">
    <source>
        <dbReference type="Pfam" id="PF00294"/>
    </source>
</evidence>
<comment type="catalytic activity">
    <reaction evidence="9">
        <text>D-ribose + ATP = D-ribose 5-phosphate + ADP + H(+)</text>
        <dbReference type="Rhea" id="RHEA:13697"/>
        <dbReference type="ChEBI" id="CHEBI:15378"/>
        <dbReference type="ChEBI" id="CHEBI:30616"/>
        <dbReference type="ChEBI" id="CHEBI:47013"/>
        <dbReference type="ChEBI" id="CHEBI:78346"/>
        <dbReference type="ChEBI" id="CHEBI:456216"/>
        <dbReference type="EC" id="2.7.1.15"/>
    </reaction>
</comment>
<evidence type="ECO:0000256" key="5">
    <source>
        <dbReference type="ARBA" id="ARBA00022840"/>
    </source>
</evidence>
<keyword evidence="4 9" id="KW-0418">Kinase</keyword>
<keyword evidence="7 9" id="KW-0630">Potassium</keyword>
<feature type="binding site" evidence="9">
    <location>
        <position position="267"/>
    </location>
    <ligand>
        <name>K(+)</name>
        <dbReference type="ChEBI" id="CHEBI:29103"/>
    </ligand>
</feature>
<dbReference type="UniPathway" id="UPA00916">
    <property type="reaction ID" value="UER00889"/>
</dbReference>
<evidence type="ECO:0000256" key="7">
    <source>
        <dbReference type="ARBA" id="ARBA00022958"/>
    </source>
</evidence>
<keyword evidence="9" id="KW-0963">Cytoplasm</keyword>
<dbReference type="STRING" id="371731.Rsw2DRAFT_2102"/>
<feature type="binding site" evidence="9">
    <location>
        <begin position="233"/>
        <end position="234"/>
    </location>
    <ligand>
        <name>ATP</name>
        <dbReference type="ChEBI" id="CHEBI:30616"/>
    </ligand>
</feature>
<dbReference type="Gene3D" id="3.40.1190.20">
    <property type="match status" value="1"/>
</dbReference>
<protein>
    <recommendedName>
        <fullName evidence="9">Ribokinase</fullName>
        <shortName evidence="9">RK</shortName>
        <ecNumber evidence="9">2.7.1.15</ecNumber>
    </recommendedName>
</protein>
<dbReference type="GO" id="GO:0004747">
    <property type="term" value="F:ribokinase activity"/>
    <property type="evidence" value="ECO:0007669"/>
    <property type="project" value="UniProtKB-UniRule"/>
</dbReference>
<gene>
    <name evidence="9" type="primary">rbsK</name>
    <name evidence="11" type="ORF">Rsw2DRAFT_2102</name>
</gene>
<feature type="domain" description="Carbohydrate kinase PfkB" evidence="10">
    <location>
        <begin position="6"/>
        <end position="276"/>
    </location>
</feature>
<dbReference type="Pfam" id="PF00294">
    <property type="entry name" value="PfkB"/>
    <property type="match status" value="1"/>
</dbReference>
<dbReference type="GO" id="GO:0005737">
    <property type="term" value="C:cytoplasm"/>
    <property type="evidence" value="ECO:0007669"/>
    <property type="project" value="UniProtKB-SubCell"/>
</dbReference>